<gene>
    <name evidence="3" type="ORF">H9982_06765</name>
</gene>
<dbReference type="AlphaFoldDB" id="A0A9D2APW8"/>
<feature type="non-terminal residue" evidence="3">
    <location>
        <position position="386"/>
    </location>
</feature>
<keyword evidence="1" id="KW-0645">Protease</keyword>
<comment type="catalytic activity">
    <reaction evidence="1">
        <text>an L-aminoacyl-L-amino acid + H2O = 2 an L-alpha-amino acid</text>
        <dbReference type="Rhea" id="RHEA:48940"/>
        <dbReference type="ChEBI" id="CHEBI:15377"/>
        <dbReference type="ChEBI" id="CHEBI:59869"/>
        <dbReference type="ChEBI" id="CHEBI:77460"/>
    </reaction>
</comment>
<sequence>MKRITSVLFAAMLLPAGAWACTGLIAGAGATVDGSVMITYSADSHTLYGALTSTPAADWQPGDMRQIVEWDTGKPLGAIPQVPHTYAVNGNMNEHQLAIVESTWGGRPELVDTLGLIDYGSLIQLGLERARTAREAIQVMTDLVKEYGYYSSGESFSIADPNEAWIMELIGKGPGRKGAVWVAIRIPDDCISGHANHPRIHQFPLDDPENCLYSPDVISFAREEGYFNGINKDFSFSKAYGVLDYGALRGCEARVWSFFRRYDSNMDKYLRYLEGESETPFPLYIRPSRKLTLREMKDAMRDHFDGTPYDMHHDIGGGPFNAPYRFRPMSFEVNGKTYLNERAIATQQTGFTLVAQMRRNLPDAIGGIQWFGVDDANTCVYVPMYC</sequence>
<reference evidence="3" key="2">
    <citation type="submission" date="2021-04" db="EMBL/GenBank/DDBJ databases">
        <authorList>
            <person name="Gilroy R."/>
        </authorList>
    </citation>
    <scope>NUCLEOTIDE SEQUENCE</scope>
    <source>
        <strain evidence="3">ChiHjej12B11-16260</strain>
    </source>
</reference>
<dbReference type="PANTHER" id="PTHR12994">
    <property type="entry name" value="SECERNIN"/>
    <property type="match status" value="1"/>
</dbReference>
<comment type="caution">
    <text evidence="3">The sequence shown here is derived from an EMBL/GenBank/DDBJ whole genome shotgun (WGS) entry which is preliminary data.</text>
</comment>
<keyword evidence="2" id="KW-0732">Signal</keyword>
<dbReference type="GO" id="GO:0006508">
    <property type="term" value="P:proteolysis"/>
    <property type="evidence" value="ECO:0007669"/>
    <property type="project" value="UniProtKB-KW"/>
</dbReference>
<dbReference type="InterPro" id="IPR005322">
    <property type="entry name" value="Peptidase_C69"/>
</dbReference>
<evidence type="ECO:0000313" key="4">
    <source>
        <dbReference type="Proteomes" id="UP000824246"/>
    </source>
</evidence>
<dbReference type="Pfam" id="PF03577">
    <property type="entry name" value="Peptidase_C69"/>
    <property type="match status" value="1"/>
</dbReference>
<keyword evidence="1" id="KW-0224">Dipeptidase</keyword>
<protein>
    <recommendedName>
        <fullName evidence="1">Dipeptidase</fullName>
        <ecNumber evidence="1">3.4.-.-</ecNumber>
    </recommendedName>
</protein>
<dbReference type="GO" id="GO:0070004">
    <property type="term" value="F:cysteine-type exopeptidase activity"/>
    <property type="evidence" value="ECO:0007669"/>
    <property type="project" value="InterPro"/>
</dbReference>
<evidence type="ECO:0000256" key="1">
    <source>
        <dbReference type="RuleBase" id="RU364089"/>
    </source>
</evidence>
<accession>A0A9D2APW8</accession>
<dbReference type="Proteomes" id="UP000824246">
    <property type="component" value="Unassembled WGS sequence"/>
</dbReference>
<dbReference type="Gene3D" id="3.60.60.10">
    <property type="entry name" value="Penicillin V Acylase, Chain A"/>
    <property type="match status" value="1"/>
</dbReference>
<feature type="chain" id="PRO_5038693240" description="Dipeptidase" evidence="2">
    <location>
        <begin position="21"/>
        <end position="386"/>
    </location>
</feature>
<dbReference type="GO" id="GO:0016805">
    <property type="term" value="F:dipeptidase activity"/>
    <property type="evidence" value="ECO:0007669"/>
    <property type="project" value="UniProtKB-KW"/>
</dbReference>
<dbReference type="EC" id="3.4.-.-" evidence="1"/>
<comment type="similarity">
    <text evidence="1">Belongs to the peptidase C69 family.</text>
</comment>
<evidence type="ECO:0000256" key="2">
    <source>
        <dbReference type="SAM" id="SignalP"/>
    </source>
</evidence>
<organism evidence="3 4">
    <name type="scientific">Candidatus Barnesiella excrementipullorum</name>
    <dbReference type="NCBI Taxonomy" id="2838479"/>
    <lineage>
        <taxon>Bacteria</taxon>
        <taxon>Pseudomonadati</taxon>
        <taxon>Bacteroidota</taxon>
        <taxon>Bacteroidia</taxon>
        <taxon>Bacteroidales</taxon>
        <taxon>Barnesiellaceae</taxon>
        <taxon>Barnesiella</taxon>
    </lineage>
</organism>
<dbReference type="EMBL" id="DXFB01000172">
    <property type="protein sequence ID" value="HIX45907.1"/>
    <property type="molecule type" value="Genomic_DNA"/>
</dbReference>
<evidence type="ECO:0000313" key="3">
    <source>
        <dbReference type="EMBL" id="HIX45907.1"/>
    </source>
</evidence>
<keyword evidence="1" id="KW-0378">Hydrolase</keyword>
<dbReference type="PANTHER" id="PTHR12994:SF17">
    <property type="entry name" value="LD30995P"/>
    <property type="match status" value="1"/>
</dbReference>
<name>A0A9D2APW8_9BACT</name>
<proteinExistence type="inferred from homology"/>
<feature type="signal peptide" evidence="2">
    <location>
        <begin position="1"/>
        <end position="20"/>
    </location>
</feature>
<reference evidence="3" key="1">
    <citation type="journal article" date="2021" name="PeerJ">
        <title>Extensive microbial diversity within the chicken gut microbiome revealed by metagenomics and culture.</title>
        <authorList>
            <person name="Gilroy R."/>
            <person name="Ravi A."/>
            <person name="Getino M."/>
            <person name="Pursley I."/>
            <person name="Horton D.L."/>
            <person name="Alikhan N.F."/>
            <person name="Baker D."/>
            <person name="Gharbi K."/>
            <person name="Hall N."/>
            <person name="Watson M."/>
            <person name="Adriaenssens E.M."/>
            <person name="Foster-Nyarko E."/>
            <person name="Jarju S."/>
            <person name="Secka A."/>
            <person name="Antonio M."/>
            <person name="Oren A."/>
            <person name="Chaudhuri R.R."/>
            <person name="La Ragione R."/>
            <person name="Hildebrand F."/>
            <person name="Pallen M.J."/>
        </authorList>
    </citation>
    <scope>NUCLEOTIDE SEQUENCE</scope>
    <source>
        <strain evidence="3">ChiHjej12B11-16260</strain>
    </source>
</reference>